<evidence type="ECO:0000313" key="3">
    <source>
        <dbReference type="Proteomes" id="UP000717752"/>
    </source>
</evidence>
<sequence>MEVTPKILLNIRQVTEATGISRASIYRQMKAGRLPFVKLGSRTLFRPADLQDFVNRNLQASGWRLVDDALSCRHRGPEIVV</sequence>
<dbReference type="SUPFAM" id="SSF46955">
    <property type="entry name" value="Putative DNA-binding domain"/>
    <property type="match status" value="1"/>
</dbReference>
<dbReference type="InterPro" id="IPR010093">
    <property type="entry name" value="SinI_DNA-bd"/>
</dbReference>
<proteinExistence type="predicted"/>
<dbReference type="Gene3D" id="1.10.238.160">
    <property type="match status" value="1"/>
</dbReference>
<gene>
    <name evidence="2" type="ORF">JNB85_07045</name>
</gene>
<dbReference type="Proteomes" id="UP000717752">
    <property type="component" value="Unassembled WGS sequence"/>
</dbReference>
<feature type="domain" description="Helix-turn-helix" evidence="1">
    <location>
        <begin position="8"/>
        <end position="57"/>
    </location>
</feature>
<dbReference type="RefSeq" id="WP_220333628.1">
    <property type="nucleotide sequence ID" value="NZ_JAEUAK010000002.1"/>
</dbReference>
<dbReference type="InterPro" id="IPR009061">
    <property type="entry name" value="DNA-bd_dom_put_sf"/>
</dbReference>
<protein>
    <submittedName>
        <fullName evidence="2">Helix-turn-helix domain-containing protein</fullName>
    </submittedName>
</protein>
<organism evidence="2 3">
    <name type="scientific">Rhizobium mesosinicum</name>
    <dbReference type="NCBI Taxonomy" id="335017"/>
    <lineage>
        <taxon>Bacteria</taxon>
        <taxon>Pseudomonadati</taxon>
        <taxon>Pseudomonadota</taxon>
        <taxon>Alphaproteobacteria</taxon>
        <taxon>Hyphomicrobiales</taxon>
        <taxon>Rhizobiaceae</taxon>
        <taxon>Rhizobium/Agrobacterium group</taxon>
        <taxon>Rhizobium</taxon>
    </lineage>
</organism>
<reference evidence="2 3" key="1">
    <citation type="journal article" date="2021" name="MBio">
        <title>Poor Competitiveness of Bradyrhizobium in Pigeon Pea Root Colonization in Indian Soils.</title>
        <authorList>
            <person name="Chalasani D."/>
            <person name="Basu A."/>
            <person name="Pullabhotla S.V.S.R.N."/>
            <person name="Jorrin B."/>
            <person name="Neal A.L."/>
            <person name="Poole P.S."/>
            <person name="Podile A.R."/>
            <person name="Tkacz A."/>
        </authorList>
    </citation>
    <scope>NUCLEOTIDE SEQUENCE [LARGE SCALE GENOMIC DNA]</scope>
    <source>
        <strain evidence="2 3">HU56</strain>
    </source>
</reference>
<accession>A0ABS7GR67</accession>
<evidence type="ECO:0000313" key="2">
    <source>
        <dbReference type="EMBL" id="MBW9052171.1"/>
    </source>
</evidence>
<keyword evidence="3" id="KW-1185">Reference proteome</keyword>
<dbReference type="Pfam" id="PF12728">
    <property type="entry name" value="HTH_17"/>
    <property type="match status" value="1"/>
</dbReference>
<evidence type="ECO:0000259" key="1">
    <source>
        <dbReference type="Pfam" id="PF12728"/>
    </source>
</evidence>
<name>A0ABS7GR67_9HYPH</name>
<dbReference type="EMBL" id="JAEUAK010000002">
    <property type="protein sequence ID" value="MBW9052171.1"/>
    <property type="molecule type" value="Genomic_DNA"/>
</dbReference>
<dbReference type="InterPro" id="IPR041657">
    <property type="entry name" value="HTH_17"/>
</dbReference>
<comment type="caution">
    <text evidence="2">The sequence shown here is derived from an EMBL/GenBank/DDBJ whole genome shotgun (WGS) entry which is preliminary data.</text>
</comment>
<dbReference type="NCBIfam" id="TIGR01764">
    <property type="entry name" value="excise"/>
    <property type="match status" value="1"/>
</dbReference>